<dbReference type="AlphaFoldDB" id="A0A9Q9IHI5"/>
<proteinExistence type="predicted"/>
<evidence type="ECO:0000313" key="2">
    <source>
        <dbReference type="Proteomes" id="UP001058003"/>
    </source>
</evidence>
<gene>
    <name evidence="1" type="ORF">Daura_44335</name>
</gene>
<dbReference type="EMBL" id="CP073767">
    <property type="protein sequence ID" value="UWZ53494.1"/>
    <property type="molecule type" value="Genomic_DNA"/>
</dbReference>
<protein>
    <submittedName>
        <fullName evidence="1">Uncharacterized protein</fullName>
    </submittedName>
</protein>
<dbReference type="Proteomes" id="UP001058003">
    <property type="component" value="Chromosome"/>
</dbReference>
<evidence type="ECO:0000313" key="1">
    <source>
        <dbReference type="EMBL" id="UWZ53494.1"/>
    </source>
</evidence>
<keyword evidence="2" id="KW-1185">Reference proteome</keyword>
<reference evidence="1" key="1">
    <citation type="submission" date="2021-04" db="EMBL/GenBank/DDBJ databases">
        <title>Dactylosporangium aurantiacum NRRL B-8018 full assembly.</title>
        <authorList>
            <person name="Hartkoorn R.C."/>
            <person name="Beaudoing E."/>
            <person name="Hot D."/>
        </authorList>
    </citation>
    <scope>NUCLEOTIDE SEQUENCE</scope>
    <source>
        <strain evidence="1">NRRL B-8018</strain>
    </source>
</reference>
<name>A0A9Q9IHI5_9ACTN</name>
<accession>A0A9Q9IHI5</accession>
<dbReference type="RefSeq" id="WP_033364018.1">
    <property type="nucleotide sequence ID" value="NZ_CP073767.1"/>
</dbReference>
<organism evidence="1 2">
    <name type="scientific">Dactylosporangium aurantiacum</name>
    <dbReference type="NCBI Taxonomy" id="35754"/>
    <lineage>
        <taxon>Bacteria</taxon>
        <taxon>Bacillati</taxon>
        <taxon>Actinomycetota</taxon>
        <taxon>Actinomycetes</taxon>
        <taxon>Micromonosporales</taxon>
        <taxon>Micromonosporaceae</taxon>
        <taxon>Dactylosporangium</taxon>
    </lineage>
</organism>
<dbReference type="OrthoDB" id="3386703at2"/>
<sequence>MAQDIHVTSNAIRQLGKDLVEDAAPAFDPVARQVAEAVIEGPGFGLLGFALQGAYDSAQGYLADYVAAGKAQLSTFRDKLDGIATTWEQAESTNQVMYR</sequence>
<dbReference type="KEGG" id="daur:Daura_44335"/>